<reference evidence="18" key="1">
    <citation type="journal article" date="2021" name="Cell">
        <title>Tracing the genetic footprints of vertebrate landing in non-teleost ray-finned fishes.</title>
        <authorList>
            <person name="Bi X."/>
            <person name="Wang K."/>
            <person name="Yang L."/>
            <person name="Pan H."/>
            <person name="Jiang H."/>
            <person name="Wei Q."/>
            <person name="Fang M."/>
            <person name="Yu H."/>
            <person name="Zhu C."/>
            <person name="Cai Y."/>
            <person name="He Y."/>
            <person name="Gan X."/>
            <person name="Zeng H."/>
            <person name="Yu D."/>
            <person name="Zhu Y."/>
            <person name="Jiang H."/>
            <person name="Qiu Q."/>
            <person name="Yang H."/>
            <person name="Zhang Y.E."/>
            <person name="Wang W."/>
            <person name="Zhu M."/>
            <person name="He S."/>
            <person name="Zhang G."/>
        </authorList>
    </citation>
    <scope>NUCLEOTIDE SEQUENCE</scope>
    <source>
        <strain evidence="18">Allg_001</strain>
    </source>
</reference>
<organism evidence="18 19">
    <name type="scientific">Atractosteus spatula</name>
    <name type="common">Alligator gar</name>
    <name type="synonym">Lepisosteus spatula</name>
    <dbReference type="NCBI Taxonomy" id="7917"/>
    <lineage>
        <taxon>Eukaryota</taxon>
        <taxon>Metazoa</taxon>
        <taxon>Chordata</taxon>
        <taxon>Craniata</taxon>
        <taxon>Vertebrata</taxon>
        <taxon>Euteleostomi</taxon>
        <taxon>Actinopterygii</taxon>
        <taxon>Neopterygii</taxon>
        <taxon>Holostei</taxon>
        <taxon>Semionotiformes</taxon>
        <taxon>Lepisosteidae</taxon>
        <taxon>Atractosteus</taxon>
    </lineage>
</organism>
<dbReference type="FunFam" id="3.40.50.300:FF:000366">
    <property type="entry name" value="GTPase, IMAP family member 2"/>
    <property type="match status" value="3"/>
</dbReference>
<dbReference type="EMBL" id="JAAWVO010029299">
    <property type="protein sequence ID" value="MBN3316413.1"/>
    <property type="molecule type" value="Genomic_DNA"/>
</dbReference>
<evidence type="ECO:0000256" key="1">
    <source>
        <dbReference type="ARBA" id="ARBA00004173"/>
    </source>
</evidence>
<evidence type="ECO:0000256" key="10">
    <source>
        <dbReference type="ARBA" id="ARBA00023034"/>
    </source>
</evidence>
<feature type="domain" description="AIG1-type G" evidence="17">
    <location>
        <begin position="419"/>
        <end position="617"/>
    </location>
</feature>
<dbReference type="InterPro" id="IPR027417">
    <property type="entry name" value="P-loop_NTPase"/>
</dbReference>
<keyword evidence="8" id="KW-0547">Nucleotide-binding</keyword>
<dbReference type="Gene3D" id="3.40.50.300">
    <property type="entry name" value="P-loop containing nucleotide triphosphate hydrolases"/>
    <property type="match status" value="4"/>
</dbReference>
<evidence type="ECO:0000256" key="16">
    <source>
        <dbReference type="SAM" id="MobiDB-lite"/>
    </source>
</evidence>
<evidence type="ECO:0000256" key="2">
    <source>
        <dbReference type="ARBA" id="ARBA00004240"/>
    </source>
</evidence>
<keyword evidence="10" id="KW-0333">Golgi apparatus</keyword>
<sequence length="801" mass="87428">MNYFLSSGAEWGGDPSPGEQGDSPEMRIVLVGKTGVGKSAVGNSILGRDVFPSQLSSASVTSACCKRRAVVQGRSVAVVDTPGLFDTDKPSDAIVGEVVRCIQVSCPGPHAFLLVLQLNRFTEEEQRSVEALQEIFGDEAARLLLLPRPGQSLSPACSAESVCVFPGEDDQLSERDSRVAMSSRGGKGSRDRADISPSPDDLRLVLLGRSGSGKSSAGNTILGREEFRSVLSSAPVTQRCQAAHTESRGRRVSVVDTPDLFASGVADPSTHARACLSLSNPGPHAFLLVLQLGRFTQGERKILEQVEQAFGPGARPHTVVLFTHGDDLEGVGLEDFLRGAQPELRALLEHCGNRYHLFNNRDASDRRQVARLLGTIDMMVEKNEARIRRRYYSERHAGRGEERQFLCFLSPGADISPSPDDLRLVLLGRSGSGKSSAGNTLLGREEFRSALSSAPVTQRCQAAHTESRGRRVSVVDTPDLFASGVADPGTYARACLSLSNPGPHAFLLVLQLGRFTQGERKILEQVEQAFGPGARPHTVVLFTHGDDLEGVGLEDFLRGAQPELRALLEHCGNRYHLFNNRDASDRRQVARLLDTVDRVVQENGGGYYAMRQGGRGTEEQQKDKNKSIKDRVLGFSKVSPRSRHHLTWRKQSYDISRKMEVQNILLRMRRIVLIGKTGVGKSAVGNTILGRQAFTSEPSSSSVTSRCLKKTGDIDGRPVAVIDTPGIIGTDISEREIVKEIVRCVQLSAPGPHAFLLVIQIGRFTPEEKNAVEALQELFGEKAHEYMIVLFTYRDSLKINK</sequence>
<dbReference type="GO" id="GO:0005739">
    <property type="term" value="C:mitochondrion"/>
    <property type="evidence" value="ECO:0007669"/>
    <property type="project" value="UniProtKB-SubCell"/>
</dbReference>
<feature type="non-terminal residue" evidence="18">
    <location>
        <position position="1"/>
    </location>
</feature>
<accession>A0A8J7TAT1</accession>
<comment type="caution">
    <text evidence="18">The sequence shown here is derived from an EMBL/GenBank/DDBJ whole genome shotgun (WGS) entry which is preliminary data.</text>
</comment>
<name>A0A8J7TAT1_ATRSP</name>
<feature type="domain" description="AIG1-type G" evidence="17">
    <location>
        <begin position="23"/>
        <end position="146"/>
    </location>
</feature>
<feature type="domain" description="AIG1-type G" evidence="17">
    <location>
        <begin position="199"/>
        <end position="401"/>
    </location>
</feature>
<keyword evidence="7" id="KW-0677">Repeat</keyword>
<keyword evidence="12" id="KW-0342">GTP-binding</keyword>
<evidence type="ECO:0000256" key="4">
    <source>
        <dbReference type="ARBA" id="ARBA00004555"/>
    </source>
</evidence>
<dbReference type="PANTHER" id="PTHR10903">
    <property type="entry name" value="GTPASE, IMAP FAMILY MEMBER-RELATED"/>
    <property type="match status" value="1"/>
</dbReference>
<dbReference type="Pfam" id="PF04548">
    <property type="entry name" value="AIG1"/>
    <property type="match status" value="4"/>
</dbReference>
<feature type="region of interest" description="Disordered" evidence="16">
    <location>
        <begin position="1"/>
        <end position="24"/>
    </location>
</feature>
<evidence type="ECO:0000256" key="8">
    <source>
        <dbReference type="ARBA" id="ARBA00022741"/>
    </source>
</evidence>
<evidence type="ECO:0000313" key="18">
    <source>
        <dbReference type="EMBL" id="MBN3316413.1"/>
    </source>
</evidence>
<evidence type="ECO:0000256" key="5">
    <source>
        <dbReference type="ARBA" id="ARBA00008535"/>
    </source>
</evidence>
<keyword evidence="9" id="KW-0256">Endoplasmic reticulum</keyword>
<dbReference type="CDD" id="cd01852">
    <property type="entry name" value="AIG1"/>
    <property type="match status" value="2"/>
</dbReference>
<evidence type="ECO:0000256" key="3">
    <source>
        <dbReference type="ARBA" id="ARBA00004514"/>
    </source>
</evidence>
<keyword evidence="19" id="KW-1185">Reference proteome</keyword>
<evidence type="ECO:0000256" key="7">
    <source>
        <dbReference type="ARBA" id="ARBA00022737"/>
    </source>
</evidence>
<dbReference type="FunFam" id="3.40.50.300:FF:000536">
    <property type="entry name" value="GTPase IMAP family member 8"/>
    <property type="match status" value="1"/>
</dbReference>
<evidence type="ECO:0000259" key="17">
    <source>
        <dbReference type="PROSITE" id="PS51720"/>
    </source>
</evidence>
<evidence type="ECO:0000256" key="12">
    <source>
        <dbReference type="ARBA" id="ARBA00023134"/>
    </source>
</evidence>
<feature type="non-terminal residue" evidence="18">
    <location>
        <position position="801"/>
    </location>
</feature>
<dbReference type="GO" id="GO:0005783">
    <property type="term" value="C:endoplasmic reticulum"/>
    <property type="evidence" value="ECO:0007669"/>
    <property type="project" value="UniProtKB-SubCell"/>
</dbReference>
<proteinExistence type="inferred from homology"/>
<evidence type="ECO:0000256" key="11">
    <source>
        <dbReference type="ARBA" id="ARBA00023128"/>
    </source>
</evidence>
<protein>
    <recommendedName>
        <fullName evidence="14">GTPase IMAP family member 8</fullName>
    </recommendedName>
    <alternativeName>
        <fullName evidence="15">Immune-associated nucleotide-binding protein 9</fullName>
    </alternativeName>
</protein>
<dbReference type="GO" id="GO:0005829">
    <property type="term" value="C:cytosol"/>
    <property type="evidence" value="ECO:0007669"/>
    <property type="project" value="UniProtKB-SubCell"/>
</dbReference>
<evidence type="ECO:0000313" key="19">
    <source>
        <dbReference type="Proteomes" id="UP000736164"/>
    </source>
</evidence>
<feature type="region of interest" description="Disordered" evidence="16">
    <location>
        <begin position="173"/>
        <end position="198"/>
    </location>
</feature>
<evidence type="ECO:0000256" key="6">
    <source>
        <dbReference type="ARBA" id="ARBA00022490"/>
    </source>
</evidence>
<comment type="function">
    <text evidence="13">Exerts an anti-apoptotic effect in the immune system and is involved in responses to infections.</text>
</comment>
<gene>
    <name evidence="18" type="primary">Gimap8_1</name>
    <name evidence="18" type="ORF">GTO95_0018033</name>
</gene>
<comment type="similarity">
    <text evidence="5">Belongs to the TRAFAC class TrmE-Era-EngA-EngB-Septin-like GTPase superfamily. AIG1/Toc34/Toc159-like paraseptin GTPase family. IAN subfamily.</text>
</comment>
<evidence type="ECO:0000256" key="15">
    <source>
        <dbReference type="ARBA" id="ARBA00077278"/>
    </source>
</evidence>
<dbReference type="PANTHER" id="PTHR10903:SF62">
    <property type="entry name" value="GTPASE IMAP FAMILY MEMBER 4-LIKE-RELATED"/>
    <property type="match status" value="1"/>
</dbReference>
<dbReference type="SUPFAM" id="SSF52540">
    <property type="entry name" value="P-loop containing nucleoside triphosphate hydrolases"/>
    <property type="match status" value="4"/>
</dbReference>
<dbReference type="GO" id="GO:0005525">
    <property type="term" value="F:GTP binding"/>
    <property type="evidence" value="ECO:0007669"/>
    <property type="project" value="UniProtKB-KW"/>
</dbReference>
<keyword evidence="11" id="KW-0496">Mitochondrion</keyword>
<evidence type="ECO:0000256" key="13">
    <source>
        <dbReference type="ARBA" id="ARBA00056809"/>
    </source>
</evidence>
<dbReference type="InterPro" id="IPR045058">
    <property type="entry name" value="GIMA/IAN/Toc"/>
</dbReference>
<comment type="subcellular location">
    <subcellularLocation>
        <location evidence="3">Cytoplasm</location>
        <location evidence="3">Cytosol</location>
    </subcellularLocation>
    <subcellularLocation>
        <location evidence="2">Endoplasmic reticulum</location>
    </subcellularLocation>
    <subcellularLocation>
        <location evidence="4">Golgi apparatus</location>
    </subcellularLocation>
    <subcellularLocation>
        <location evidence="1">Mitochondrion</location>
    </subcellularLocation>
</comment>
<evidence type="ECO:0000256" key="14">
    <source>
        <dbReference type="ARBA" id="ARBA00073539"/>
    </source>
</evidence>
<dbReference type="GO" id="GO:0005794">
    <property type="term" value="C:Golgi apparatus"/>
    <property type="evidence" value="ECO:0007669"/>
    <property type="project" value="UniProtKB-SubCell"/>
</dbReference>
<feature type="domain" description="AIG1-type G" evidence="17">
    <location>
        <begin position="666"/>
        <end position="801"/>
    </location>
</feature>
<dbReference type="InterPro" id="IPR006703">
    <property type="entry name" value="G_AIG1"/>
</dbReference>
<dbReference type="Proteomes" id="UP000736164">
    <property type="component" value="Unassembled WGS sequence"/>
</dbReference>
<dbReference type="AlphaFoldDB" id="A0A8J7TAT1"/>
<keyword evidence="6" id="KW-0963">Cytoplasm</keyword>
<dbReference type="PROSITE" id="PS51720">
    <property type="entry name" value="G_AIG1"/>
    <property type="match status" value="4"/>
</dbReference>
<evidence type="ECO:0000256" key="9">
    <source>
        <dbReference type="ARBA" id="ARBA00022824"/>
    </source>
</evidence>